<sequence length="97" mass="10166">MLTVKRLLTAVVAVAGTLVFASPAQAAVPIPCGYWETSASGANYNHCGSTTILIRVDLSGAGPENDYCRLAYPGNVWLGKAELVDNAYYISSGVCPL</sequence>
<keyword evidence="1" id="KW-0732">Signal</keyword>
<comment type="caution">
    <text evidence="2">The sequence shown here is derived from an EMBL/GenBank/DDBJ whole genome shotgun (WGS) entry which is preliminary data.</text>
</comment>
<feature type="signal peptide" evidence="1">
    <location>
        <begin position="1"/>
        <end position="26"/>
    </location>
</feature>
<evidence type="ECO:0000313" key="3">
    <source>
        <dbReference type="Proteomes" id="UP001519332"/>
    </source>
</evidence>
<accession>A0ABS4TR97</accession>
<dbReference type="RefSeq" id="WP_209643938.1">
    <property type="nucleotide sequence ID" value="NZ_JAGINW010000001.1"/>
</dbReference>
<dbReference type="Proteomes" id="UP001519332">
    <property type="component" value="Unassembled WGS sequence"/>
</dbReference>
<protein>
    <recommendedName>
        <fullName evidence="4">Secreted protein</fullName>
    </recommendedName>
</protein>
<keyword evidence="3" id="KW-1185">Reference proteome</keyword>
<dbReference type="InterPro" id="IPR045935">
    <property type="entry name" value="DUF6355"/>
</dbReference>
<evidence type="ECO:0000256" key="1">
    <source>
        <dbReference type="SAM" id="SignalP"/>
    </source>
</evidence>
<evidence type="ECO:0000313" key="2">
    <source>
        <dbReference type="EMBL" id="MBP2326931.1"/>
    </source>
</evidence>
<proteinExistence type="predicted"/>
<gene>
    <name evidence="2" type="ORF">JOF56_007316</name>
</gene>
<organism evidence="2 3">
    <name type="scientific">Kibdelosporangium banguiense</name>
    <dbReference type="NCBI Taxonomy" id="1365924"/>
    <lineage>
        <taxon>Bacteria</taxon>
        <taxon>Bacillati</taxon>
        <taxon>Actinomycetota</taxon>
        <taxon>Actinomycetes</taxon>
        <taxon>Pseudonocardiales</taxon>
        <taxon>Pseudonocardiaceae</taxon>
        <taxon>Kibdelosporangium</taxon>
    </lineage>
</organism>
<name>A0ABS4TR97_9PSEU</name>
<dbReference type="Pfam" id="PF19882">
    <property type="entry name" value="DUF6355"/>
    <property type="match status" value="1"/>
</dbReference>
<evidence type="ECO:0008006" key="4">
    <source>
        <dbReference type="Google" id="ProtNLM"/>
    </source>
</evidence>
<feature type="chain" id="PRO_5046228720" description="Secreted protein" evidence="1">
    <location>
        <begin position="27"/>
        <end position="97"/>
    </location>
</feature>
<dbReference type="EMBL" id="JAGINW010000001">
    <property type="protein sequence ID" value="MBP2326931.1"/>
    <property type="molecule type" value="Genomic_DNA"/>
</dbReference>
<reference evidence="2 3" key="1">
    <citation type="submission" date="2021-03" db="EMBL/GenBank/DDBJ databases">
        <title>Sequencing the genomes of 1000 actinobacteria strains.</title>
        <authorList>
            <person name="Klenk H.-P."/>
        </authorList>
    </citation>
    <scope>NUCLEOTIDE SEQUENCE [LARGE SCALE GENOMIC DNA]</scope>
    <source>
        <strain evidence="2 3">DSM 46670</strain>
    </source>
</reference>